<protein>
    <submittedName>
        <fullName evidence="1">Uncharacterized protein</fullName>
    </submittedName>
</protein>
<reference evidence="1" key="1">
    <citation type="journal article" date="2014" name="Front. Microbiol.">
        <title>High frequency of phylogenetically diverse reductive dehalogenase-homologous genes in deep subseafloor sedimentary metagenomes.</title>
        <authorList>
            <person name="Kawai M."/>
            <person name="Futagami T."/>
            <person name="Toyoda A."/>
            <person name="Takaki Y."/>
            <person name="Nishi S."/>
            <person name="Hori S."/>
            <person name="Arai W."/>
            <person name="Tsubouchi T."/>
            <person name="Morono Y."/>
            <person name="Uchiyama I."/>
            <person name="Ito T."/>
            <person name="Fujiyama A."/>
            <person name="Inagaki F."/>
            <person name="Takami H."/>
        </authorList>
    </citation>
    <scope>NUCLEOTIDE SEQUENCE</scope>
    <source>
        <strain evidence="1">Expedition CK06-06</strain>
    </source>
</reference>
<dbReference type="EMBL" id="BARU01026214">
    <property type="protein sequence ID" value="GAH75071.1"/>
    <property type="molecule type" value="Genomic_DNA"/>
</dbReference>
<name>X1HY43_9ZZZZ</name>
<proteinExistence type="predicted"/>
<organism evidence="1">
    <name type="scientific">marine sediment metagenome</name>
    <dbReference type="NCBI Taxonomy" id="412755"/>
    <lineage>
        <taxon>unclassified sequences</taxon>
        <taxon>metagenomes</taxon>
        <taxon>ecological metagenomes</taxon>
    </lineage>
</organism>
<accession>X1HY43</accession>
<gene>
    <name evidence="1" type="ORF">S03H2_42143</name>
</gene>
<sequence length="51" mass="6202">MHPTREEAVKNFYKKLVLIGRIVERLKNEDKLVEIKFKEHKFYLGKLTRKS</sequence>
<evidence type="ECO:0000313" key="1">
    <source>
        <dbReference type="EMBL" id="GAH75071.1"/>
    </source>
</evidence>
<dbReference type="AlphaFoldDB" id="X1HY43"/>
<comment type="caution">
    <text evidence="1">The sequence shown here is derived from an EMBL/GenBank/DDBJ whole genome shotgun (WGS) entry which is preliminary data.</text>
</comment>